<proteinExistence type="predicted"/>
<dbReference type="EMBL" id="PP537962">
    <property type="protein sequence ID" value="XAO35500.1"/>
    <property type="molecule type" value="Genomic_DNA"/>
</dbReference>
<organism evidence="2 3">
    <name type="scientific">Gordonia phage Morgana</name>
    <dbReference type="NCBI Taxonomy" id="3137292"/>
    <lineage>
        <taxon>Viruses</taxon>
        <taxon>Duplodnaviria</taxon>
        <taxon>Heunggongvirae</taxon>
        <taxon>Uroviricota</taxon>
        <taxon>Caudoviricetes</taxon>
        <taxon>Kruegerviridae</taxon>
        <taxon>Cafassovirus</taxon>
        <taxon>Cafassovirus morgana</taxon>
    </lineage>
</organism>
<protein>
    <recommendedName>
        <fullName evidence="4">Minor tail protein</fullName>
    </recommendedName>
</protein>
<dbReference type="Proteomes" id="UP001494874">
    <property type="component" value="Segment"/>
</dbReference>
<evidence type="ECO:0000256" key="1">
    <source>
        <dbReference type="SAM" id="MobiDB-lite"/>
    </source>
</evidence>
<reference evidence="2 3" key="1">
    <citation type="submission" date="2024-03" db="EMBL/GenBank/DDBJ databases">
        <authorList>
            <person name="Shriver K.J."/>
            <person name="Jarquin D.M."/>
            <person name="Bolanos-Abarca L."/>
            <person name="Cohen Z.M."/>
            <person name="Hayes E."/>
            <person name="Mustafa Y."/>
            <person name="Pacheco-Mendoza M."/>
            <person name="Broussard A.C."/>
            <person name="Fogarty M.P."/>
            <person name="Ko C."/>
            <person name="Russell D.A."/>
            <person name="Jacobs-Sera D."/>
            <person name="Hatfull G.F."/>
        </authorList>
    </citation>
    <scope>NUCLEOTIDE SEQUENCE [LARGE SCALE GENOMIC DNA]</scope>
</reference>
<accession>A0AAX4RCV3</accession>
<evidence type="ECO:0000313" key="3">
    <source>
        <dbReference type="Proteomes" id="UP001494874"/>
    </source>
</evidence>
<evidence type="ECO:0008006" key="4">
    <source>
        <dbReference type="Google" id="ProtNLM"/>
    </source>
</evidence>
<keyword evidence="3" id="KW-1185">Reference proteome</keyword>
<evidence type="ECO:0000313" key="2">
    <source>
        <dbReference type="EMBL" id="XAO35500.1"/>
    </source>
</evidence>
<gene>
    <name evidence="2" type="primary">66</name>
    <name evidence="2" type="ORF">SEA_MORGANA_66</name>
</gene>
<feature type="region of interest" description="Disordered" evidence="1">
    <location>
        <begin position="1"/>
        <end position="36"/>
    </location>
</feature>
<name>A0AAX4RCV3_9CAUD</name>
<sequence length="178" mass="19628">MSEHDAWAEGFEAGSTWHQSGPAGIPNDPPANPYPDTDFVDIVFDGPPDHEAGRFVECEDAAGRGIRFGEWIDRGNGQWVLRVARTQVSPTTEISPHTYMSLVGSLATLLSRVQIPNQPLHRSVAQGQHTLDVDALAEALEIAASRIADDRHYAHTVLTERNHLKQQRDTIRAFLGVD</sequence>